<dbReference type="OrthoDB" id="6388786at2"/>
<dbReference type="Proteomes" id="UP000242957">
    <property type="component" value="Unassembled WGS sequence"/>
</dbReference>
<dbReference type="AlphaFoldDB" id="A0A1H0GPU5"/>
<reference evidence="3" key="1">
    <citation type="submission" date="2016-10" db="EMBL/GenBank/DDBJ databases">
        <authorList>
            <person name="Varghese N."/>
            <person name="Submissions S."/>
        </authorList>
    </citation>
    <scope>NUCLEOTIDE SEQUENCE [LARGE SCALE GENOMIC DNA]</scope>
    <source>
        <strain evidence="3">JCM 21621</strain>
    </source>
</reference>
<organism evidence="2 3">
    <name type="scientific">Pseudomonas jinjuensis</name>
    <dbReference type="NCBI Taxonomy" id="198616"/>
    <lineage>
        <taxon>Bacteria</taxon>
        <taxon>Pseudomonadati</taxon>
        <taxon>Pseudomonadota</taxon>
        <taxon>Gammaproteobacteria</taxon>
        <taxon>Pseudomonadales</taxon>
        <taxon>Pseudomonadaceae</taxon>
        <taxon>Pseudomonas</taxon>
    </lineage>
</organism>
<dbReference type="RefSeq" id="WP_090416064.1">
    <property type="nucleotide sequence ID" value="NZ_FNIJ01000007.1"/>
</dbReference>
<dbReference type="EMBL" id="FNIJ01000007">
    <property type="protein sequence ID" value="SDO08832.1"/>
    <property type="molecule type" value="Genomic_DNA"/>
</dbReference>
<protein>
    <submittedName>
        <fullName evidence="2">Uncharacterized protein</fullName>
    </submittedName>
</protein>
<gene>
    <name evidence="2" type="ORF">SAMN05216193_107280</name>
</gene>
<dbReference type="STRING" id="198616.SAMN05216193_107280"/>
<proteinExistence type="predicted"/>
<feature type="transmembrane region" description="Helical" evidence="1">
    <location>
        <begin position="32"/>
        <end position="49"/>
    </location>
</feature>
<keyword evidence="1" id="KW-1133">Transmembrane helix</keyword>
<sequence length="58" mass="6948">MYIYRLVLILVVGIYLFSPAIMDWWTAPNGAWYRPYLLWLILIVVTFILQSQRDVDDL</sequence>
<name>A0A1H0GPU5_9PSED</name>
<keyword evidence="3" id="KW-1185">Reference proteome</keyword>
<evidence type="ECO:0000313" key="3">
    <source>
        <dbReference type="Proteomes" id="UP000242957"/>
    </source>
</evidence>
<evidence type="ECO:0000313" key="2">
    <source>
        <dbReference type="EMBL" id="SDO08832.1"/>
    </source>
</evidence>
<keyword evidence="1" id="KW-0812">Transmembrane</keyword>
<keyword evidence="1" id="KW-0472">Membrane</keyword>
<accession>A0A1H0GPU5</accession>
<evidence type="ECO:0000256" key="1">
    <source>
        <dbReference type="SAM" id="Phobius"/>
    </source>
</evidence>